<organism evidence="8">
    <name type="scientific">Brassica campestris</name>
    <name type="common">Field mustard</name>
    <dbReference type="NCBI Taxonomy" id="3711"/>
    <lineage>
        <taxon>Eukaryota</taxon>
        <taxon>Viridiplantae</taxon>
        <taxon>Streptophyta</taxon>
        <taxon>Embryophyta</taxon>
        <taxon>Tracheophyta</taxon>
        <taxon>Spermatophyta</taxon>
        <taxon>Magnoliopsida</taxon>
        <taxon>eudicotyledons</taxon>
        <taxon>Gunneridae</taxon>
        <taxon>Pentapetalae</taxon>
        <taxon>rosids</taxon>
        <taxon>malvids</taxon>
        <taxon>Brassicales</taxon>
        <taxon>Brassicaceae</taxon>
        <taxon>Brassiceae</taxon>
        <taxon>Brassica</taxon>
    </lineage>
</organism>
<keyword evidence="2" id="KW-0805">Transcription regulation</keyword>
<gene>
    <name evidence="8" type="ORF">BRAA02T04820Z</name>
    <name evidence="7" type="ORF">BRAPAZ1V2_A02P01630.2</name>
</gene>
<dbReference type="PROSITE" id="PS50066">
    <property type="entry name" value="MADS_BOX_2"/>
    <property type="match status" value="1"/>
</dbReference>
<dbReference type="InterPro" id="IPR036879">
    <property type="entry name" value="TF_MADSbox_sf"/>
</dbReference>
<evidence type="ECO:0000256" key="1">
    <source>
        <dbReference type="ARBA" id="ARBA00004123"/>
    </source>
</evidence>
<keyword evidence="4" id="KW-0804">Transcription</keyword>
<comment type="subcellular location">
    <subcellularLocation>
        <location evidence="1">Nucleus</location>
    </subcellularLocation>
</comment>
<evidence type="ECO:0000256" key="2">
    <source>
        <dbReference type="ARBA" id="ARBA00023015"/>
    </source>
</evidence>
<evidence type="ECO:0000256" key="3">
    <source>
        <dbReference type="ARBA" id="ARBA00023125"/>
    </source>
</evidence>
<evidence type="ECO:0000256" key="4">
    <source>
        <dbReference type="ARBA" id="ARBA00023163"/>
    </source>
</evidence>
<name>A0A3P6AKF4_BRACM</name>
<keyword evidence="3" id="KW-0238">DNA-binding</keyword>
<dbReference type="AlphaFoldDB" id="A0A3P6AKF4"/>
<evidence type="ECO:0000256" key="5">
    <source>
        <dbReference type="ARBA" id="ARBA00023242"/>
    </source>
</evidence>
<dbReference type="GO" id="GO:0003677">
    <property type="term" value="F:DNA binding"/>
    <property type="evidence" value="ECO:0007669"/>
    <property type="project" value="UniProtKB-KW"/>
</dbReference>
<sequence length="126" mass="13789">MGGLKRKISTDKRIEKKESKSVAFSKRRNGLYSKTAQLCRLSSGAQVAILATPTCSKSSVSFYSFGHSSVDSVVSAFLKNQLNNKDALPGVLFVCNEEVDMDQIFDHVTKSEGISTSLEMVGLNYE</sequence>
<keyword evidence="5" id="KW-0539">Nucleus</keyword>
<dbReference type="Gene3D" id="3.40.1810.10">
    <property type="entry name" value="Transcription factor, MADS-box"/>
    <property type="match status" value="1"/>
</dbReference>
<dbReference type="EMBL" id="LS974618">
    <property type="protein sequence ID" value="CAG7891211.1"/>
    <property type="molecule type" value="Genomic_DNA"/>
</dbReference>
<feature type="domain" description="MADS-box" evidence="6">
    <location>
        <begin position="4"/>
        <end position="54"/>
    </location>
</feature>
<dbReference type="GO" id="GO:0046983">
    <property type="term" value="F:protein dimerization activity"/>
    <property type="evidence" value="ECO:0007669"/>
    <property type="project" value="InterPro"/>
</dbReference>
<dbReference type="Gramene" id="A02p01630.2_BraZ1">
    <property type="protein sequence ID" value="A02p01630.2_BraZ1.CDS"/>
    <property type="gene ID" value="A02g01630.2_BraZ1"/>
</dbReference>
<dbReference type="SUPFAM" id="SSF55455">
    <property type="entry name" value="SRF-like"/>
    <property type="match status" value="1"/>
</dbReference>
<evidence type="ECO:0000313" key="7">
    <source>
        <dbReference type="EMBL" id="CAG7891211.1"/>
    </source>
</evidence>
<dbReference type="EMBL" id="LR031573">
    <property type="protein sequence ID" value="VDC84658.1"/>
    <property type="molecule type" value="Genomic_DNA"/>
</dbReference>
<evidence type="ECO:0000313" key="8">
    <source>
        <dbReference type="EMBL" id="VDC84658.1"/>
    </source>
</evidence>
<evidence type="ECO:0000259" key="6">
    <source>
        <dbReference type="PROSITE" id="PS50066"/>
    </source>
</evidence>
<reference evidence="8" key="1">
    <citation type="submission" date="2018-11" db="EMBL/GenBank/DDBJ databases">
        <authorList>
            <consortium name="Genoscope - CEA"/>
            <person name="William W."/>
        </authorList>
    </citation>
    <scope>NUCLEOTIDE SEQUENCE</scope>
</reference>
<dbReference type="PANTHER" id="PTHR11945">
    <property type="entry name" value="MADS BOX PROTEIN"/>
    <property type="match status" value="1"/>
</dbReference>
<dbReference type="InterPro" id="IPR002100">
    <property type="entry name" value="TF_MADSbox"/>
</dbReference>
<dbReference type="SMART" id="SM00432">
    <property type="entry name" value="MADS"/>
    <property type="match status" value="1"/>
</dbReference>
<protein>
    <recommendedName>
        <fullName evidence="6">MADS-box domain-containing protein</fullName>
    </recommendedName>
</protein>
<dbReference type="PANTHER" id="PTHR11945:SF702">
    <property type="entry name" value="AGAMOUS-LIKE 83-RELATED"/>
    <property type="match status" value="1"/>
</dbReference>
<proteinExistence type="predicted"/>
<accession>A0A3P6AKF4</accession>
<dbReference type="GO" id="GO:0005634">
    <property type="term" value="C:nucleus"/>
    <property type="evidence" value="ECO:0007669"/>
    <property type="project" value="UniProtKB-SubCell"/>
</dbReference>
<dbReference type="Proteomes" id="UP000694005">
    <property type="component" value="Chromosome A02"/>
</dbReference>
<dbReference type="Pfam" id="PF00319">
    <property type="entry name" value="SRF-TF"/>
    <property type="match status" value="1"/>
</dbReference>